<dbReference type="GO" id="GO:0006559">
    <property type="term" value="P:L-phenylalanine catabolic process"/>
    <property type="evidence" value="ECO:0007669"/>
    <property type="project" value="TreeGrafter"/>
</dbReference>
<dbReference type="PATRIC" id="fig|1120926.3.peg.2036"/>
<dbReference type="SFLD" id="SFLDG00358">
    <property type="entry name" value="Main_(cytGST)"/>
    <property type="match status" value="1"/>
</dbReference>
<evidence type="ECO:0000259" key="3">
    <source>
        <dbReference type="PROSITE" id="PS50405"/>
    </source>
</evidence>
<evidence type="ECO:0000256" key="1">
    <source>
        <dbReference type="ARBA" id="ARBA00010007"/>
    </source>
</evidence>
<protein>
    <submittedName>
        <fullName evidence="4">Maleylacetoacetate isomerase</fullName>
    </submittedName>
</protein>
<dbReference type="FunFam" id="1.20.1050.10:FF:000017">
    <property type="entry name" value="Maleylacetoacetate isomerase"/>
    <property type="match status" value="1"/>
</dbReference>
<dbReference type="EMBL" id="APPN01000064">
    <property type="protein sequence ID" value="ENV33728.1"/>
    <property type="molecule type" value="Genomic_DNA"/>
</dbReference>
<dbReference type="PROSITE" id="PS50404">
    <property type="entry name" value="GST_NTER"/>
    <property type="match status" value="1"/>
</dbReference>
<dbReference type="PANTHER" id="PTHR42673">
    <property type="entry name" value="MALEYLACETOACETATE ISOMERASE"/>
    <property type="match status" value="1"/>
</dbReference>
<dbReference type="SFLD" id="SFLDS00019">
    <property type="entry name" value="Glutathione_Transferase_(cytos"/>
    <property type="match status" value="1"/>
</dbReference>
<dbReference type="InterPro" id="IPR034330">
    <property type="entry name" value="GST_Zeta_C"/>
</dbReference>
<dbReference type="Pfam" id="PF13409">
    <property type="entry name" value="GST_N_2"/>
    <property type="match status" value="1"/>
</dbReference>
<dbReference type="InterPro" id="IPR004045">
    <property type="entry name" value="Glutathione_S-Trfase_N"/>
</dbReference>
<comment type="caution">
    <text evidence="4">The sequence shown here is derived from an EMBL/GenBank/DDBJ whole genome shotgun (WGS) entry which is preliminary data.</text>
</comment>
<dbReference type="Gene3D" id="1.20.1050.10">
    <property type="match status" value="1"/>
</dbReference>
<name>N8ZPP3_9GAMM</name>
<dbReference type="Pfam" id="PF00043">
    <property type="entry name" value="GST_C"/>
    <property type="match status" value="1"/>
</dbReference>
<dbReference type="PANTHER" id="PTHR42673:SF4">
    <property type="entry name" value="MALEYLACETOACETATE ISOMERASE"/>
    <property type="match status" value="1"/>
</dbReference>
<dbReference type="InterPro" id="IPR005955">
    <property type="entry name" value="GST_Zeta"/>
</dbReference>
<dbReference type="GO" id="GO:0016034">
    <property type="term" value="F:maleylacetoacetate isomerase activity"/>
    <property type="evidence" value="ECO:0007669"/>
    <property type="project" value="TreeGrafter"/>
</dbReference>
<dbReference type="Gene3D" id="3.40.30.10">
    <property type="entry name" value="Glutaredoxin"/>
    <property type="match status" value="1"/>
</dbReference>
<accession>N8ZPP3</accession>
<proteinExistence type="inferred from homology"/>
<dbReference type="HOGENOM" id="CLU_011226_20_1_6"/>
<dbReference type="InterPro" id="IPR004046">
    <property type="entry name" value="GST_C"/>
</dbReference>
<dbReference type="CDD" id="cd03191">
    <property type="entry name" value="GST_C_Zeta"/>
    <property type="match status" value="1"/>
</dbReference>
<evidence type="ECO:0000313" key="5">
    <source>
        <dbReference type="Proteomes" id="UP000013117"/>
    </source>
</evidence>
<comment type="similarity">
    <text evidence="1">Belongs to the GST superfamily. Zeta family.</text>
</comment>
<dbReference type="GO" id="GO:0006749">
    <property type="term" value="P:glutathione metabolic process"/>
    <property type="evidence" value="ECO:0007669"/>
    <property type="project" value="TreeGrafter"/>
</dbReference>
<dbReference type="NCBIfam" id="TIGR01262">
    <property type="entry name" value="maiA"/>
    <property type="match status" value="1"/>
</dbReference>
<evidence type="ECO:0000259" key="2">
    <source>
        <dbReference type="PROSITE" id="PS50404"/>
    </source>
</evidence>
<dbReference type="AlphaFoldDB" id="N8ZPP3"/>
<dbReference type="STRING" id="202952.GCA_000747725_02642"/>
<keyword evidence="5" id="KW-1185">Reference proteome</keyword>
<dbReference type="InterPro" id="IPR040079">
    <property type="entry name" value="Glutathione_S-Trfase"/>
</dbReference>
<evidence type="ECO:0000313" key="4">
    <source>
        <dbReference type="EMBL" id="ENV33728.1"/>
    </source>
</evidence>
<dbReference type="GO" id="GO:0005737">
    <property type="term" value="C:cytoplasm"/>
    <property type="evidence" value="ECO:0007669"/>
    <property type="project" value="InterPro"/>
</dbReference>
<keyword evidence="4" id="KW-0413">Isomerase</keyword>
<dbReference type="SUPFAM" id="SSF52833">
    <property type="entry name" value="Thioredoxin-like"/>
    <property type="match status" value="1"/>
</dbReference>
<dbReference type="eggNOG" id="COG0625">
    <property type="taxonomic scope" value="Bacteria"/>
</dbReference>
<sequence>MTLKMYGFFRSGTSHRTRIVLNLKNIEYAFEGISLAKNEHKTADFKMKNPQGFVPVLEVDLAHGSETLLQSPAMIEWLEEQYPEPALLPKDALGREKVRALAAMIGCDMHPINNKRILEYLRNSANFDESAIEQWCQHWIEEGFQALEQILSADTERGDYCYANQVSIADAYLIPQVDSAKRFKVDMHQYPNIQKIYTTCMALPAFQKAAPQNQPDAI</sequence>
<dbReference type="Proteomes" id="UP000013117">
    <property type="component" value="Unassembled WGS sequence"/>
</dbReference>
<dbReference type="InterPro" id="IPR010987">
    <property type="entry name" value="Glutathione-S-Trfase_C-like"/>
</dbReference>
<dbReference type="InterPro" id="IPR036282">
    <property type="entry name" value="Glutathione-S-Trfase_C_sf"/>
</dbReference>
<dbReference type="GO" id="GO:0004364">
    <property type="term" value="F:glutathione transferase activity"/>
    <property type="evidence" value="ECO:0007669"/>
    <property type="project" value="TreeGrafter"/>
</dbReference>
<organism evidence="4 5">
    <name type="scientific">Acinetobacter gerneri DSM 14967 = CIP 107464 = MTCC 9824</name>
    <dbReference type="NCBI Taxonomy" id="1120926"/>
    <lineage>
        <taxon>Bacteria</taxon>
        <taxon>Pseudomonadati</taxon>
        <taxon>Pseudomonadota</taxon>
        <taxon>Gammaproteobacteria</taxon>
        <taxon>Moraxellales</taxon>
        <taxon>Moraxellaceae</taxon>
        <taxon>Acinetobacter</taxon>
    </lineage>
</organism>
<feature type="domain" description="GST C-terminal" evidence="3">
    <location>
        <begin position="91"/>
        <end position="218"/>
    </location>
</feature>
<gene>
    <name evidence="4" type="ORF">F960_02107</name>
</gene>
<dbReference type="PROSITE" id="PS50405">
    <property type="entry name" value="GST_CTER"/>
    <property type="match status" value="1"/>
</dbReference>
<reference evidence="4 5" key="1">
    <citation type="submission" date="2013-02" db="EMBL/GenBank/DDBJ databases">
        <title>The Genome Sequence of Acinetobacter gerneri CIP 107464.</title>
        <authorList>
            <consortium name="The Broad Institute Genome Sequencing Platform"/>
            <consortium name="The Broad Institute Genome Sequencing Center for Infectious Disease"/>
            <person name="Cerqueira G."/>
            <person name="Feldgarden M."/>
            <person name="Courvalin P."/>
            <person name="Perichon B."/>
            <person name="Grillot-Courvalin C."/>
            <person name="Clermont D."/>
            <person name="Rocha E."/>
            <person name="Yoon E.-J."/>
            <person name="Nemec A."/>
            <person name="Walker B."/>
            <person name="Young S.K."/>
            <person name="Zeng Q."/>
            <person name="Gargeya S."/>
            <person name="Fitzgerald M."/>
            <person name="Haas B."/>
            <person name="Abouelleil A."/>
            <person name="Alvarado L."/>
            <person name="Arachchi H.M."/>
            <person name="Berlin A.M."/>
            <person name="Chapman S.B."/>
            <person name="Dewar J."/>
            <person name="Goldberg J."/>
            <person name="Griggs A."/>
            <person name="Gujja S."/>
            <person name="Hansen M."/>
            <person name="Howarth C."/>
            <person name="Imamovic A."/>
            <person name="Larimer J."/>
            <person name="McCowan C."/>
            <person name="Murphy C."/>
            <person name="Neiman D."/>
            <person name="Pearson M."/>
            <person name="Priest M."/>
            <person name="Roberts A."/>
            <person name="Saif S."/>
            <person name="Shea T."/>
            <person name="Sisk P."/>
            <person name="Sykes S."/>
            <person name="Wortman J."/>
            <person name="Nusbaum C."/>
            <person name="Birren B."/>
        </authorList>
    </citation>
    <scope>NUCLEOTIDE SEQUENCE [LARGE SCALE GENOMIC DNA]</scope>
    <source>
        <strain evidence="4 5">CIP 107464</strain>
    </source>
</reference>
<dbReference type="InterPro" id="IPR036249">
    <property type="entry name" value="Thioredoxin-like_sf"/>
</dbReference>
<feature type="domain" description="GST N-terminal" evidence="2">
    <location>
        <begin position="1"/>
        <end position="86"/>
    </location>
</feature>
<dbReference type="SUPFAM" id="SSF47616">
    <property type="entry name" value="GST C-terminal domain-like"/>
    <property type="match status" value="1"/>
</dbReference>